<evidence type="ECO:0000313" key="4">
    <source>
        <dbReference type="Proteomes" id="UP000031575"/>
    </source>
</evidence>
<organism evidence="3 4">
    <name type="scientific">Sporothrix brasiliensis 5110</name>
    <dbReference type="NCBI Taxonomy" id="1398154"/>
    <lineage>
        <taxon>Eukaryota</taxon>
        <taxon>Fungi</taxon>
        <taxon>Dikarya</taxon>
        <taxon>Ascomycota</taxon>
        <taxon>Pezizomycotina</taxon>
        <taxon>Sordariomycetes</taxon>
        <taxon>Sordariomycetidae</taxon>
        <taxon>Ophiostomatales</taxon>
        <taxon>Ophiostomataceae</taxon>
        <taxon>Sporothrix</taxon>
    </lineage>
</organism>
<feature type="transmembrane region" description="Helical" evidence="1">
    <location>
        <begin position="203"/>
        <end position="221"/>
    </location>
</feature>
<feature type="signal peptide" evidence="2">
    <location>
        <begin position="1"/>
        <end position="22"/>
    </location>
</feature>
<dbReference type="VEuPathDB" id="FungiDB:SPBR_06137"/>
<evidence type="ECO:0000256" key="2">
    <source>
        <dbReference type="SAM" id="SignalP"/>
    </source>
</evidence>
<feature type="chain" id="PRO_5002167616" evidence="2">
    <location>
        <begin position="23"/>
        <end position="261"/>
    </location>
</feature>
<evidence type="ECO:0000256" key="1">
    <source>
        <dbReference type="SAM" id="Phobius"/>
    </source>
</evidence>
<dbReference type="GO" id="GO:0031501">
    <property type="term" value="C:mannosyltransferase complex"/>
    <property type="evidence" value="ECO:0007669"/>
    <property type="project" value="TreeGrafter"/>
</dbReference>
<comment type="caution">
    <text evidence="3">The sequence shown here is derived from an EMBL/GenBank/DDBJ whole genome shotgun (WGS) entry which is preliminary data.</text>
</comment>
<name>A0A0C2JC91_9PEZI</name>
<dbReference type="GeneID" id="63679320"/>
<keyword evidence="1" id="KW-0812">Transmembrane</keyword>
<dbReference type="AlphaFoldDB" id="A0A0C2JC91"/>
<keyword evidence="1" id="KW-0472">Membrane</keyword>
<gene>
    <name evidence="3" type="ORF">SPBR_06137</name>
</gene>
<dbReference type="EMBL" id="AWTV01000004">
    <property type="protein sequence ID" value="KIH94537.1"/>
    <property type="molecule type" value="Genomic_DNA"/>
</dbReference>
<proteinExistence type="predicted"/>
<dbReference type="PANTHER" id="PTHR28022:SF1">
    <property type="entry name" value="GPI MANNOSYLTRANSFERASE 2 SUBUNIT PGA1"/>
    <property type="match status" value="1"/>
</dbReference>
<evidence type="ECO:0000313" key="3">
    <source>
        <dbReference type="EMBL" id="KIH94537.1"/>
    </source>
</evidence>
<keyword evidence="1" id="KW-1133">Transmembrane helix</keyword>
<keyword evidence="2" id="KW-0732">Signal</keyword>
<reference evidence="3 4" key="1">
    <citation type="journal article" date="2014" name="BMC Genomics">
        <title>Comparative genomics of the major fungal agents of human and animal Sporotrichosis: Sporothrix schenckii and Sporothrix brasiliensis.</title>
        <authorList>
            <person name="Teixeira M.M."/>
            <person name="de Almeida L.G."/>
            <person name="Kubitschek-Barreira P."/>
            <person name="Alves F.L."/>
            <person name="Kioshima E.S."/>
            <person name="Abadio A.K."/>
            <person name="Fernandes L."/>
            <person name="Derengowski L.S."/>
            <person name="Ferreira K.S."/>
            <person name="Souza R.C."/>
            <person name="Ruiz J.C."/>
            <person name="de Andrade N.C."/>
            <person name="Paes H.C."/>
            <person name="Nicola A.M."/>
            <person name="Albuquerque P."/>
            <person name="Gerber A.L."/>
            <person name="Martins V.P."/>
            <person name="Peconick L.D."/>
            <person name="Neto A.V."/>
            <person name="Chaucanez C.B."/>
            <person name="Silva P.A."/>
            <person name="Cunha O.L."/>
            <person name="de Oliveira F.F."/>
            <person name="dos Santos T.C."/>
            <person name="Barros A.L."/>
            <person name="Soares M.A."/>
            <person name="de Oliveira L.M."/>
            <person name="Marini M.M."/>
            <person name="Villalobos-Duno H."/>
            <person name="Cunha M.M."/>
            <person name="de Hoog S."/>
            <person name="da Silveira J.F."/>
            <person name="Henrissat B."/>
            <person name="Nino-Vega G.A."/>
            <person name="Cisalpino P.S."/>
            <person name="Mora-Montes H.M."/>
            <person name="Almeida S.R."/>
            <person name="Stajich J.E."/>
            <person name="Lopes-Bezerra L.M."/>
            <person name="Vasconcelos A.T."/>
            <person name="Felipe M.S."/>
        </authorList>
    </citation>
    <scope>NUCLEOTIDE SEQUENCE [LARGE SCALE GENOMIC DNA]</scope>
    <source>
        <strain evidence="3 4">5110</strain>
    </source>
</reference>
<protein>
    <submittedName>
        <fullName evidence="3">Uncharacterized protein</fullName>
    </submittedName>
</protein>
<dbReference type="GO" id="GO:0000030">
    <property type="term" value="F:mannosyltransferase activity"/>
    <property type="evidence" value="ECO:0007669"/>
    <property type="project" value="TreeGrafter"/>
</dbReference>
<dbReference type="OrthoDB" id="3360032at2759"/>
<dbReference type="Proteomes" id="UP000031575">
    <property type="component" value="Unassembled WGS sequence"/>
</dbReference>
<dbReference type="RefSeq" id="XP_040622547.1">
    <property type="nucleotide sequence ID" value="XM_040764399.1"/>
</dbReference>
<sequence>MAARLVARLWLALLVGAVFVAANTEKAVFVAGDGQSRRPDGGDADRIALSGIASSLPRLTPDRNAWRTSLPAAFPWADNFPTNGTTWLLLDELTGGQRYELRVCWAASQPTDFSVDVFDLATVAATPALSASLASFVERGPGTKAAPSTPSTTSTTTASLLRIVAAADFVAADRAAMHPDRVPPVLTDIILDPYLFNAVPHSLLPVVAAIVVVAGASAWLARRVILPQLRAVADGGAGAVGAAGVRPTKGRKAQKAQNKDR</sequence>
<dbReference type="InterPro" id="IPR019433">
    <property type="entry name" value="GPI_ManTrfase_II_coact_Pga1"/>
</dbReference>
<dbReference type="HOGENOM" id="CLU_062870_0_0_1"/>
<dbReference type="GO" id="GO:0006506">
    <property type="term" value="P:GPI anchor biosynthetic process"/>
    <property type="evidence" value="ECO:0007669"/>
    <property type="project" value="TreeGrafter"/>
</dbReference>
<dbReference type="GO" id="GO:0005789">
    <property type="term" value="C:endoplasmic reticulum membrane"/>
    <property type="evidence" value="ECO:0007669"/>
    <property type="project" value="TreeGrafter"/>
</dbReference>
<accession>A0A0C2JC91</accession>
<dbReference type="PANTHER" id="PTHR28022">
    <property type="entry name" value="GPI MANNOSYLTRANSFERASE 2 SUBUNIT PGA1"/>
    <property type="match status" value="1"/>
</dbReference>
<keyword evidence="4" id="KW-1185">Reference proteome</keyword>